<feature type="signal peptide" evidence="2">
    <location>
        <begin position="1"/>
        <end position="22"/>
    </location>
</feature>
<protein>
    <submittedName>
        <fullName evidence="4">Uncharacterized protein LOC111099084 isoform X1</fullName>
    </submittedName>
</protein>
<keyword evidence="2" id="KW-0732">Signal</keyword>
<sequence length="180" mass="19890">MPATTDGLILLFLSTFFIVGNTQSTCRPTGSDGVPVCCPYYYIKDNICVGCQAGYRVLLDPYSCSDPCEFPDYGARCSGRCGCSKEDCHHVHGCPVTSTVVTTQRTTSSRRATISNFSQQNTTIEAHRPLEDDQQRLCFRCVVVGVGIVLIVIMMIINVVNVKALRRRTRKTNKNTQPVV</sequence>
<dbReference type="Proteomes" id="UP000694844">
    <property type="component" value="Chromosome 5"/>
</dbReference>
<name>A0A8B8A3S5_CRAVI</name>
<dbReference type="AlphaFoldDB" id="A0A8B8A3S5"/>
<evidence type="ECO:0000256" key="2">
    <source>
        <dbReference type="SAM" id="SignalP"/>
    </source>
</evidence>
<dbReference type="KEGG" id="cvn:111099084"/>
<feature type="chain" id="PRO_5033997159" evidence="2">
    <location>
        <begin position="23"/>
        <end position="180"/>
    </location>
</feature>
<keyword evidence="1" id="KW-0472">Membrane</keyword>
<proteinExistence type="predicted"/>
<keyword evidence="1" id="KW-0812">Transmembrane</keyword>
<dbReference type="RefSeq" id="XP_022286151.1">
    <property type="nucleotide sequence ID" value="XM_022430443.1"/>
</dbReference>
<reference evidence="4" key="1">
    <citation type="submission" date="2025-08" db="UniProtKB">
        <authorList>
            <consortium name="RefSeq"/>
        </authorList>
    </citation>
    <scope>IDENTIFICATION</scope>
    <source>
        <tissue evidence="4">Whole sample</tissue>
    </source>
</reference>
<keyword evidence="3" id="KW-1185">Reference proteome</keyword>
<accession>A0A8B8A3S5</accession>
<keyword evidence="1" id="KW-1133">Transmembrane helix</keyword>
<dbReference type="GeneID" id="111099084"/>
<evidence type="ECO:0000313" key="4">
    <source>
        <dbReference type="RefSeq" id="XP_022286151.1"/>
    </source>
</evidence>
<gene>
    <name evidence="4" type="primary">LOC111099084</name>
</gene>
<organism evidence="3 4">
    <name type="scientific">Crassostrea virginica</name>
    <name type="common">Eastern oyster</name>
    <dbReference type="NCBI Taxonomy" id="6565"/>
    <lineage>
        <taxon>Eukaryota</taxon>
        <taxon>Metazoa</taxon>
        <taxon>Spiralia</taxon>
        <taxon>Lophotrochozoa</taxon>
        <taxon>Mollusca</taxon>
        <taxon>Bivalvia</taxon>
        <taxon>Autobranchia</taxon>
        <taxon>Pteriomorphia</taxon>
        <taxon>Ostreida</taxon>
        <taxon>Ostreoidea</taxon>
        <taxon>Ostreidae</taxon>
        <taxon>Crassostrea</taxon>
    </lineage>
</organism>
<evidence type="ECO:0000256" key="1">
    <source>
        <dbReference type="SAM" id="Phobius"/>
    </source>
</evidence>
<feature type="transmembrane region" description="Helical" evidence="1">
    <location>
        <begin position="142"/>
        <end position="162"/>
    </location>
</feature>
<evidence type="ECO:0000313" key="3">
    <source>
        <dbReference type="Proteomes" id="UP000694844"/>
    </source>
</evidence>